<reference evidence="1 2" key="1">
    <citation type="submission" date="2016-11" db="EMBL/GenBank/DDBJ databases">
        <authorList>
            <person name="Jaros S."/>
            <person name="Januszkiewicz K."/>
            <person name="Wedrychowicz H."/>
        </authorList>
    </citation>
    <scope>NUCLEOTIDE SEQUENCE [LARGE SCALE GENOMIC DNA]</scope>
    <source>
        <strain evidence="1 2">GAS138</strain>
    </source>
</reference>
<protein>
    <submittedName>
        <fullName evidence="1">Uncharacterized protein</fullName>
    </submittedName>
</protein>
<accession>A0A1M5I7Q4</accession>
<evidence type="ECO:0000313" key="1">
    <source>
        <dbReference type="EMBL" id="SHG24384.1"/>
    </source>
</evidence>
<proteinExistence type="predicted"/>
<evidence type="ECO:0000313" key="2">
    <source>
        <dbReference type="Proteomes" id="UP000189796"/>
    </source>
</evidence>
<name>A0A1M5I7Q4_9BRAD</name>
<dbReference type="EMBL" id="LT670817">
    <property type="protein sequence ID" value="SHG24384.1"/>
    <property type="molecule type" value="Genomic_DNA"/>
</dbReference>
<gene>
    <name evidence="1" type="ORF">SAMN05443248_0849</name>
</gene>
<dbReference type="AlphaFoldDB" id="A0A1M5I7Q4"/>
<organism evidence="1 2">
    <name type="scientific">Bradyrhizobium erythrophlei</name>
    <dbReference type="NCBI Taxonomy" id="1437360"/>
    <lineage>
        <taxon>Bacteria</taxon>
        <taxon>Pseudomonadati</taxon>
        <taxon>Pseudomonadota</taxon>
        <taxon>Alphaproteobacteria</taxon>
        <taxon>Hyphomicrobiales</taxon>
        <taxon>Nitrobacteraceae</taxon>
        <taxon>Bradyrhizobium</taxon>
    </lineage>
</organism>
<dbReference type="Proteomes" id="UP000189796">
    <property type="component" value="Chromosome I"/>
</dbReference>
<dbReference type="RefSeq" id="WP_154071998.1">
    <property type="nucleotide sequence ID" value="NZ_LT670817.1"/>
</dbReference>
<sequence>MRPERIQWKRTKVRNQLLLDKVYDAVTEEFSRDAMASLATVLAHICITTNVAKPKAIEAFGNVYEETRDMLSGSCANASLLN</sequence>